<proteinExistence type="predicted"/>
<accession>A0ABN9RZT2</accession>
<organism evidence="1 2">
    <name type="scientific">Prorocentrum cordatum</name>
    <dbReference type="NCBI Taxonomy" id="2364126"/>
    <lineage>
        <taxon>Eukaryota</taxon>
        <taxon>Sar</taxon>
        <taxon>Alveolata</taxon>
        <taxon>Dinophyceae</taxon>
        <taxon>Prorocentrales</taxon>
        <taxon>Prorocentraceae</taxon>
        <taxon>Prorocentrum</taxon>
    </lineage>
</organism>
<sequence length="562" mass="63461">MSERKRARLLDLGRDHHISHAALEGLLKQLSDEDLPEAFSSRTQQRHRQKEAYQQTTFGPLCQRIEVETDEGLEHVWVQHPFGFIEAACKRSEPFRRLITRVLDRTGNTIRIAAYSDEITPGNPLKEVNGRKLEAIYWSILDFQFPTLCNEQAWMTACVCRSDLVLRLKGGMSQLFRIVLKVFFGAPLQPDLRVGVELNIFGEAMPRILRGSLAVILQDERAFKFSMEVMGATGIKLCALCQNVVSFKCNLAKSDRTGYAVPSTELDASKFKLHSNASIRGVQDRLVEEEATRGTTARKELETLLGYKFNPESLLQDKDLAIQVADVWAYDWMHNYLLDAVLDLLAAENLGGATLHEYFKLWEWPGGYASGNGLCKKVPSHEASGSASEYMSAAPVIRKYMLDVVLKKAPRFNGAVDSMVKLCNVLDLLSIVNAGVVTPAQLMNAIVAHYTAQQAYWGTKLWKPKSHFNMHLPSQLHRHGLLLSTFLMERKHRTPKRFANERMNTTSFERSLIEEITCQHLFELKYELEGIDLLEPRPASKKMLQAICSVMHVRPGAEVVSG</sequence>
<protein>
    <recommendedName>
        <fullName evidence="3">RNA-directed RNA polymerase</fullName>
    </recommendedName>
</protein>
<dbReference type="Proteomes" id="UP001189429">
    <property type="component" value="Unassembled WGS sequence"/>
</dbReference>
<reference evidence="1" key="1">
    <citation type="submission" date="2023-10" db="EMBL/GenBank/DDBJ databases">
        <authorList>
            <person name="Chen Y."/>
            <person name="Shah S."/>
            <person name="Dougan E. K."/>
            <person name="Thang M."/>
            <person name="Chan C."/>
        </authorList>
    </citation>
    <scope>NUCLEOTIDE SEQUENCE [LARGE SCALE GENOMIC DNA]</scope>
</reference>
<evidence type="ECO:0000313" key="1">
    <source>
        <dbReference type="EMBL" id="CAK0824964.1"/>
    </source>
</evidence>
<comment type="caution">
    <text evidence="1">The sequence shown here is derived from an EMBL/GenBank/DDBJ whole genome shotgun (WGS) entry which is preliminary data.</text>
</comment>
<dbReference type="EMBL" id="CAUYUJ010008788">
    <property type="protein sequence ID" value="CAK0824964.1"/>
    <property type="molecule type" value="Genomic_DNA"/>
</dbReference>
<gene>
    <name evidence="1" type="ORF">PCOR1329_LOCUS25222</name>
</gene>
<feature type="non-terminal residue" evidence="1">
    <location>
        <position position="562"/>
    </location>
</feature>
<keyword evidence="2" id="KW-1185">Reference proteome</keyword>
<name>A0ABN9RZT2_9DINO</name>
<evidence type="ECO:0000313" key="2">
    <source>
        <dbReference type="Proteomes" id="UP001189429"/>
    </source>
</evidence>
<evidence type="ECO:0008006" key="3">
    <source>
        <dbReference type="Google" id="ProtNLM"/>
    </source>
</evidence>